<proteinExistence type="predicted"/>
<sequence>MILVIVLWLVNGVAGKVCWGYVNMQILNCGASVRENNRDREREIIIPGKWNFKRELTVA</sequence>
<reference evidence="1" key="1">
    <citation type="journal article" date="2007" name="Microbiology">
        <title>Comparative analysis of the Corynebacterium glutamicum group and complete genome sequence of strain R.</title>
        <authorList>
            <person name="Yukawa H."/>
            <person name="Omumasaba C.A."/>
            <person name="Nonaka H."/>
            <person name="Kos P."/>
            <person name="Okai N."/>
            <person name="Suzuki N."/>
            <person name="Suda M."/>
            <person name="Tsuge Y."/>
            <person name="Watanabe J."/>
            <person name="Ikeda Y."/>
            <person name="Vertes A.A."/>
            <person name="Inui M."/>
        </authorList>
    </citation>
    <scope>NUCLEOTIDE SEQUENCE</scope>
    <source>
        <strain evidence="1">R</strain>
    </source>
</reference>
<name>A0AB72VDX2_CORGB</name>
<dbReference type="AlphaFoldDB" id="A0AB72VDX2"/>
<accession>A0AB72VDX2</accession>
<dbReference type="Proteomes" id="UP000006698">
    <property type="component" value="Chromosome"/>
</dbReference>
<protein>
    <submittedName>
        <fullName evidence="1">Uncharacterized protein</fullName>
    </submittedName>
</protein>
<dbReference type="KEGG" id="cgt:cgR_2578"/>
<evidence type="ECO:0000313" key="1">
    <source>
        <dbReference type="EMBL" id="BAF55592.1"/>
    </source>
</evidence>
<dbReference type="EMBL" id="AP009044">
    <property type="protein sequence ID" value="BAF55592.1"/>
    <property type="molecule type" value="Genomic_DNA"/>
</dbReference>
<organism evidence="1">
    <name type="scientific">Corynebacterium glutamicum (strain R)</name>
    <dbReference type="NCBI Taxonomy" id="340322"/>
    <lineage>
        <taxon>Bacteria</taxon>
        <taxon>Bacillati</taxon>
        <taxon>Actinomycetota</taxon>
        <taxon>Actinomycetes</taxon>
        <taxon>Mycobacteriales</taxon>
        <taxon>Corynebacteriaceae</taxon>
        <taxon>Corynebacterium</taxon>
    </lineage>
</organism>
<gene>
    <name evidence="1" type="ordered locus">cgR_2578</name>
</gene>